<keyword evidence="3" id="KW-1185">Reference proteome</keyword>
<organism evidence="2 3">
    <name type="scientific">Neocallimastix californiae</name>
    <dbReference type="NCBI Taxonomy" id="1754190"/>
    <lineage>
        <taxon>Eukaryota</taxon>
        <taxon>Fungi</taxon>
        <taxon>Fungi incertae sedis</taxon>
        <taxon>Chytridiomycota</taxon>
        <taxon>Chytridiomycota incertae sedis</taxon>
        <taxon>Neocallimastigomycetes</taxon>
        <taxon>Neocallimastigales</taxon>
        <taxon>Neocallimastigaceae</taxon>
        <taxon>Neocallimastix</taxon>
    </lineage>
</organism>
<feature type="transmembrane region" description="Helical" evidence="1">
    <location>
        <begin position="76"/>
        <end position="97"/>
    </location>
</feature>
<dbReference type="Proteomes" id="UP000193920">
    <property type="component" value="Unassembled WGS sequence"/>
</dbReference>
<reference evidence="2 3" key="1">
    <citation type="submission" date="2016-08" db="EMBL/GenBank/DDBJ databases">
        <title>A Parts List for Fungal Cellulosomes Revealed by Comparative Genomics.</title>
        <authorList>
            <consortium name="DOE Joint Genome Institute"/>
            <person name="Haitjema C.H."/>
            <person name="Gilmore S.P."/>
            <person name="Henske J.K."/>
            <person name="Solomon K.V."/>
            <person name="De Groot R."/>
            <person name="Kuo A."/>
            <person name="Mondo S.J."/>
            <person name="Salamov A.A."/>
            <person name="Labutti K."/>
            <person name="Zhao Z."/>
            <person name="Chiniquy J."/>
            <person name="Barry K."/>
            <person name="Brewer H.M."/>
            <person name="Purvine S.O."/>
            <person name="Wright A.T."/>
            <person name="Boxma B."/>
            <person name="Van Alen T."/>
            <person name="Hackstein J.H."/>
            <person name="Baker S.E."/>
            <person name="Grigoriev I.V."/>
            <person name="O'Malley M.A."/>
        </authorList>
    </citation>
    <scope>NUCLEOTIDE SEQUENCE [LARGE SCALE GENOMIC DNA]</scope>
    <source>
        <strain evidence="2 3">G1</strain>
    </source>
</reference>
<comment type="caution">
    <text evidence="2">The sequence shown here is derived from an EMBL/GenBank/DDBJ whole genome shotgun (WGS) entry which is preliminary data.</text>
</comment>
<accession>A0A1Y2DH68</accession>
<name>A0A1Y2DH68_9FUNG</name>
<gene>
    <name evidence="2" type="ORF">LY90DRAFT_506168</name>
</gene>
<keyword evidence="1" id="KW-0472">Membrane</keyword>
<evidence type="ECO:0000313" key="3">
    <source>
        <dbReference type="Proteomes" id="UP000193920"/>
    </source>
</evidence>
<proteinExistence type="predicted"/>
<keyword evidence="1" id="KW-1133">Transmembrane helix</keyword>
<dbReference type="EMBL" id="MCOG01000066">
    <property type="protein sequence ID" value="ORY58592.1"/>
    <property type="molecule type" value="Genomic_DNA"/>
</dbReference>
<dbReference type="OrthoDB" id="10473914at2759"/>
<evidence type="ECO:0000256" key="1">
    <source>
        <dbReference type="SAM" id="Phobius"/>
    </source>
</evidence>
<sequence>MTEYLNRLNEFVGNTEFSYSYVDDPDQLSEVLEKILNHPFIKFHNNIVHDIAGHTYRYIEKAHVFLIDKVNKMLRIAFIIHTIISIIIVSLFMIYITRQIKQQLYLMDVLMNIIFSVPLPVYRSSTKLQT</sequence>
<evidence type="ECO:0000313" key="2">
    <source>
        <dbReference type="EMBL" id="ORY58592.1"/>
    </source>
</evidence>
<protein>
    <submittedName>
        <fullName evidence="2">Uncharacterized protein</fullName>
    </submittedName>
</protein>
<keyword evidence="1" id="KW-0812">Transmembrane</keyword>
<dbReference type="AlphaFoldDB" id="A0A1Y2DH68"/>